<dbReference type="Proteomes" id="UP000056090">
    <property type="component" value="Chromosome"/>
</dbReference>
<evidence type="ECO:0000313" key="6">
    <source>
        <dbReference type="Proteomes" id="UP000056090"/>
    </source>
</evidence>
<dbReference type="eggNOG" id="COG0612">
    <property type="taxonomic scope" value="Bacteria"/>
</dbReference>
<dbReference type="RefSeq" id="WP_044056622.1">
    <property type="nucleotide sequence ID" value="NZ_CBCSKJ010000001.1"/>
</dbReference>
<comment type="similarity">
    <text evidence="1">Belongs to the peptidase M16 family.</text>
</comment>
<protein>
    <submittedName>
        <fullName evidence="5">Peptidase M16</fullName>
    </submittedName>
</protein>
<name>A0A075P0P5_9ALTE</name>
<keyword evidence="6" id="KW-1185">Reference proteome</keyword>
<dbReference type="InterPro" id="IPR011765">
    <property type="entry name" value="Pept_M16_N"/>
</dbReference>
<evidence type="ECO:0000259" key="3">
    <source>
        <dbReference type="Pfam" id="PF00675"/>
    </source>
</evidence>
<dbReference type="Pfam" id="PF05193">
    <property type="entry name" value="Peptidase_M16_C"/>
    <property type="match status" value="2"/>
</dbReference>
<dbReference type="EMBL" id="CP008849">
    <property type="protein sequence ID" value="AIF98430.1"/>
    <property type="molecule type" value="Genomic_DNA"/>
</dbReference>
<dbReference type="GO" id="GO:0046872">
    <property type="term" value="F:metal ion binding"/>
    <property type="evidence" value="ECO:0007669"/>
    <property type="project" value="InterPro"/>
</dbReference>
<feature type="chain" id="PRO_5001708016" evidence="2">
    <location>
        <begin position="22"/>
        <end position="961"/>
    </location>
</feature>
<dbReference type="InterPro" id="IPR007863">
    <property type="entry name" value="Peptidase_M16_C"/>
</dbReference>
<feature type="domain" description="Peptidase M16 N-terminal" evidence="3">
    <location>
        <begin position="543"/>
        <end position="665"/>
    </location>
</feature>
<gene>
    <name evidence="5" type="ORF">EP13_06845</name>
</gene>
<feature type="domain" description="Peptidase M16 C-terminal" evidence="4">
    <location>
        <begin position="686"/>
        <end position="859"/>
    </location>
</feature>
<feature type="domain" description="Peptidase M16 N-terminal" evidence="3">
    <location>
        <begin position="56"/>
        <end position="172"/>
    </location>
</feature>
<dbReference type="AlphaFoldDB" id="A0A075P0P5"/>
<accession>A0A075P0P5</accession>
<dbReference type="InterPro" id="IPR050361">
    <property type="entry name" value="MPP/UQCRC_Complex"/>
</dbReference>
<reference evidence="5 6" key="1">
    <citation type="submission" date="2014-06" db="EMBL/GenBank/DDBJ databases">
        <title>Genomes of Alteromonas australica, a world apart.</title>
        <authorList>
            <person name="Gonzaga A."/>
            <person name="Lopez-Perez M."/>
            <person name="Rodriguez-Valera F."/>
        </authorList>
    </citation>
    <scope>NUCLEOTIDE SEQUENCE [LARGE SCALE GENOMIC DNA]</scope>
    <source>
        <strain evidence="5 6">H 17</strain>
    </source>
</reference>
<organism evidence="5 6">
    <name type="scientific">Alteromonas australica</name>
    <dbReference type="NCBI Taxonomy" id="589873"/>
    <lineage>
        <taxon>Bacteria</taxon>
        <taxon>Pseudomonadati</taxon>
        <taxon>Pseudomonadota</taxon>
        <taxon>Gammaproteobacteria</taxon>
        <taxon>Alteromonadales</taxon>
        <taxon>Alteromonadaceae</taxon>
        <taxon>Alteromonas/Salinimonas group</taxon>
        <taxon>Alteromonas</taxon>
    </lineage>
</organism>
<keyword evidence="2" id="KW-0732">Signal</keyword>
<proteinExistence type="inferred from homology"/>
<dbReference type="Gene3D" id="3.30.830.10">
    <property type="entry name" value="Metalloenzyme, LuxS/M16 peptidase-like"/>
    <property type="match status" value="4"/>
</dbReference>
<evidence type="ECO:0000256" key="2">
    <source>
        <dbReference type="SAM" id="SignalP"/>
    </source>
</evidence>
<dbReference type="KEGG" id="aal:EP13_06845"/>
<dbReference type="GeneID" id="78254629"/>
<feature type="signal peptide" evidence="2">
    <location>
        <begin position="1"/>
        <end position="21"/>
    </location>
</feature>
<dbReference type="InterPro" id="IPR011249">
    <property type="entry name" value="Metalloenz_LuxS/M16"/>
</dbReference>
<sequence length="961" mass="106105">MTTSSLLKFSTLLIGASLLGACTKPEQPSANNSTEQSAQEFVLNYEKITLDNGLEVVLHQDKSDPVTAVALTFHVGSAREIEGRTGFAHLFEHLLFLESENLGKGGLDKMSSRIGGSGANGSTSRDRTNYFQTVPNDALEKMIWAEADKLGFFINTVTDAVLSKEKQVVKNEKRQSYDNRPYGHANYVVDKNLYPEDHPYNWQVIGSLEDLQNATLQDVKDFYKKWYVPNNATLVIAGDFDAEQAKAWVHKYFDEIPRGEEIKPLVDKPAVLTDSKLRMYEDNFAQLPELRMVWPGVDLFHNDAYALDVLSQYLSEGKVAPLNKILIDDKALTSNISMYSSNSEIAGEISIITRAYPGTDLDDVKLAIEEAFTEFEENGISDEDLARIKAGIEASFYNRLSSVLGKAFHLAQYNIFADDPGYVNEEIKKFLAVSKDDVMRVYRQYIKDKAFVSTSFVPKGQGELALEGASPANVVEEAIVANAEGETFELPADTEYVKTPSSFDRSIEPAYGETPTPPVPEVWHTELSNGLTLYGIENDELPLVEFTLQIDGGLSAESMETAGVANLLAMVLEKGTATKTPEELESALAMLGASIDISANRESIVVYGNTLSKNYQSTLALVKEMLLSPRWDEKEFTLAKQSTLSTIAQQKANPNNIADNAFAALLYGKDHIFSLNPMGNESTLSNITMDDLKAYYAKYIAPNLTHVHVVGAVSSETVIETMKGWVEGWPKKAVSLPELKVANTPETSKVYFYDVPGAKQSVLRFGYLAMAETDEDFYPATVMNYKLGGGGFASRLTQSLREGKGYTYGIRSAFSGSDIPGPFIIGSSVRTNVTFESAALVKDILTLYPDTFSEEDLVNTKSFFLKSAARQFETANAKLSLLQKMSRYGWQADIVQTRQNIVQDITIEDIQQLATTYANPDKMIWLVVGDAKTQLPRLAKLGFGEPILLNADNASMSSSKE</sequence>
<dbReference type="SUPFAM" id="SSF63411">
    <property type="entry name" value="LuxS/MPP-like metallohydrolase"/>
    <property type="match status" value="4"/>
</dbReference>
<dbReference type="PANTHER" id="PTHR11851:SF49">
    <property type="entry name" value="MITOCHONDRIAL-PROCESSING PEPTIDASE SUBUNIT ALPHA"/>
    <property type="match status" value="1"/>
</dbReference>
<evidence type="ECO:0000259" key="4">
    <source>
        <dbReference type="Pfam" id="PF05193"/>
    </source>
</evidence>
<feature type="domain" description="Peptidase M16 C-terminal" evidence="4">
    <location>
        <begin position="214"/>
        <end position="390"/>
    </location>
</feature>
<dbReference type="Pfam" id="PF00675">
    <property type="entry name" value="Peptidase_M16"/>
    <property type="match status" value="2"/>
</dbReference>
<dbReference type="PANTHER" id="PTHR11851">
    <property type="entry name" value="METALLOPROTEASE"/>
    <property type="match status" value="1"/>
</dbReference>
<evidence type="ECO:0000256" key="1">
    <source>
        <dbReference type="ARBA" id="ARBA00007261"/>
    </source>
</evidence>
<evidence type="ECO:0000313" key="5">
    <source>
        <dbReference type="EMBL" id="AIF98430.1"/>
    </source>
</evidence>